<gene>
    <name evidence="1" type="ORF">Aru02nite_08320</name>
</gene>
<evidence type="ECO:0000313" key="1">
    <source>
        <dbReference type="EMBL" id="GID09943.1"/>
    </source>
</evidence>
<dbReference type="AlphaFoldDB" id="A0A8J3J5W0"/>
<dbReference type="RefSeq" id="WP_203655000.1">
    <property type="nucleotide sequence ID" value="NZ_BAAAZM010000002.1"/>
</dbReference>
<comment type="caution">
    <text evidence="1">The sequence shown here is derived from an EMBL/GenBank/DDBJ whole genome shotgun (WGS) entry which is preliminary data.</text>
</comment>
<accession>A0A8J3J5W0</accession>
<organism evidence="1 2">
    <name type="scientific">Actinocatenispora rupis</name>
    <dbReference type="NCBI Taxonomy" id="519421"/>
    <lineage>
        <taxon>Bacteria</taxon>
        <taxon>Bacillati</taxon>
        <taxon>Actinomycetota</taxon>
        <taxon>Actinomycetes</taxon>
        <taxon>Micromonosporales</taxon>
        <taxon>Micromonosporaceae</taxon>
        <taxon>Actinocatenispora</taxon>
    </lineage>
</organism>
<dbReference type="Proteomes" id="UP000612808">
    <property type="component" value="Unassembled WGS sequence"/>
</dbReference>
<sequence length="173" mass="18309">MTDSTDTERVYLLGPHLSGWRTVPKGTTAVSAPVAWVSLSTGDGLDMPRAGAAETVQRASVTYASTGHRRASGEPILAAQGVEVRAHSTREVLPDTADTQGSEQLTRLAEAYEHTLATWTRAVSRGGYSPVDGPLAEQLVEPDRPPIVNVTGVVWRVRSTTACSDAAPGDESQ</sequence>
<dbReference type="EMBL" id="BOMB01000004">
    <property type="protein sequence ID" value="GID09943.1"/>
    <property type="molecule type" value="Genomic_DNA"/>
</dbReference>
<proteinExistence type="predicted"/>
<name>A0A8J3J5W0_9ACTN</name>
<protein>
    <submittedName>
        <fullName evidence="1">Uncharacterized protein</fullName>
    </submittedName>
</protein>
<evidence type="ECO:0000313" key="2">
    <source>
        <dbReference type="Proteomes" id="UP000612808"/>
    </source>
</evidence>
<reference evidence="1" key="1">
    <citation type="submission" date="2021-01" db="EMBL/GenBank/DDBJ databases">
        <title>Whole genome shotgun sequence of Actinocatenispora rupis NBRC 107355.</title>
        <authorList>
            <person name="Komaki H."/>
            <person name="Tamura T."/>
        </authorList>
    </citation>
    <scope>NUCLEOTIDE SEQUENCE</scope>
    <source>
        <strain evidence="1">NBRC 107355</strain>
    </source>
</reference>
<keyword evidence="2" id="KW-1185">Reference proteome</keyword>